<keyword evidence="7 8" id="KW-0472">Membrane</keyword>
<dbReference type="InterPro" id="IPR047817">
    <property type="entry name" value="ABC2_TM_bact-type"/>
</dbReference>
<evidence type="ECO:0000313" key="11">
    <source>
        <dbReference type="Proteomes" id="UP001221302"/>
    </source>
</evidence>
<dbReference type="PANTHER" id="PTHR30294">
    <property type="entry name" value="MEMBRANE COMPONENT OF ABC TRANSPORTER YHHJ-RELATED"/>
    <property type="match status" value="1"/>
</dbReference>
<feature type="transmembrane region" description="Helical" evidence="8">
    <location>
        <begin position="222"/>
        <end position="245"/>
    </location>
</feature>
<accession>A0AAE3TBR8</accession>
<dbReference type="PANTHER" id="PTHR30294:SF29">
    <property type="entry name" value="MULTIDRUG ABC TRANSPORTER PERMEASE YBHS-RELATED"/>
    <property type="match status" value="1"/>
</dbReference>
<keyword evidence="6 8" id="KW-1133">Transmembrane helix</keyword>
<comment type="caution">
    <text evidence="10">The sequence shown here is derived from an EMBL/GenBank/DDBJ whole genome shotgun (WGS) entry which is preliminary data.</text>
</comment>
<comment type="subcellular location">
    <subcellularLocation>
        <location evidence="1 8">Cell membrane</location>
        <topology evidence="1 8">Multi-pass membrane protein</topology>
    </subcellularLocation>
</comment>
<comment type="similarity">
    <text evidence="2 8">Belongs to the ABC-2 integral membrane protein family.</text>
</comment>
<keyword evidence="3 8" id="KW-0813">Transport</keyword>
<dbReference type="AlphaFoldDB" id="A0AAE3TBR8"/>
<evidence type="ECO:0000256" key="6">
    <source>
        <dbReference type="ARBA" id="ARBA00022989"/>
    </source>
</evidence>
<dbReference type="Proteomes" id="UP001221302">
    <property type="component" value="Unassembled WGS sequence"/>
</dbReference>
<reference evidence="10" key="1">
    <citation type="submission" date="2023-03" db="EMBL/GenBank/DDBJ databases">
        <title>Stygiobacter electus gen. nov., sp. nov., facultatively anaerobic thermotolerant bacterium of the class Ignavibacteria from a well of Yessentuki mineral water deposit.</title>
        <authorList>
            <person name="Podosokorskaya O.A."/>
            <person name="Elcheninov A.G."/>
            <person name="Petrova N.F."/>
            <person name="Zavarzina D.G."/>
            <person name="Kublanov I.V."/>
            <person name="Merkel A.Y."/>
        </authorList>
    </citation>
    <scope>NUCLEOTIDE SEQUENCE</scope>
    <source>
        <strain evidence="10">09-Me</strain>
    </source>
</reference>
<keyword evidence="11" id="KW-1185">Reference proteome</keyword>
<dbReference type="RefSeq" id="WP_321535375.1">
    <property type="nucleotide sequence ID" value="NZ_JARGDL010000005.1"/>
</dbReference>
<evidence type="ECO:0000256" key="8">
    <source>
        <dbReference type="RuleBase" id="RU361157"/>
    </source>
</evidence>
<gene>
    <name evidence="10" type="ORF">P0M35_05570</name>
</gene>
<dbReference type="PROSITE" id="PS51012">
    <property type="entry name" value="ABC_TM2"/>
    <property type="match status" value="1"/>
</dbReference>
<keyword evidence="5 8" id="KW-0812">Transmembrane</keyword>
<dbReference type="GO" id="GO:0043190">
    <property type="term" value="C:ATP-binding cassette (ABC) transporter complex"/>
    <property type="evidence" value="ECO:0007669"/>
    <property type="project" value="InterPro"/>
</dbReference>
<dbReference type="Pfam" id="PF12698">
    <property type="entry name" value="ABC2_membrane_3"/>
    <property type="match status" value="1"/>
</dbReference>
<dbReference type="EMBL" id="JARGDL010000005">
    <property type="protein sequence ID" value="MDF1611608.1"/>
    <property type="molecule type" value="Genomic_DNA"/>
</dbReference>
<dbReference type="GO" id="GO:0140359">
    <property type="term" value="F:ABC-type transporter activity"/>
    <property type="evidence" value="ECO:0007669"/>
    <property type="project" value="InterPro"/>
</dbReference>
<evidence type="ECO:0000256" key="1">
    <source>
        <dbReference type="ARBA" id="ARBA00004651"/>
    </source>
</evidence>
<evidence type="ECO:0000256" key="4">
    <source>
        <dbReference type="ARBA" id="ARBA00022475"/>
    </source>
</evidence>
<evidence type="ECO:0000256" key="7">
    <source>
        <dbReference type="ARBA" id="ARBA00023136"/>
    </source>
</evidence>
<keyword evidence="4 8" id="KW-1003">Cell membrane</keyword>
<sequence>MKQLISFIQKEFYHILRDKRSLLILLGLPIVQLLLFGFAITTEVRNAKIVIFDNSKDLVTQQIISKIQHNKYFILDKTINHPNQIEDAFKEGKIRLAIIFQNNFQNDLLHNNKAQIQIIADATDPNQATTLINYISSIINDFQQDLYNQNKIPYTIKTEFRMLYNPQLKGAYSSVPGVMGMILLLISAMMTSISIVRERETGTMEVLLVSPMKPWFVVLSKVIPYFVISIINVITILLLSVFVLGMPIKGSILLLAFSTLLYIFCALSLGVLISTIADTQQAAMIISIIGLMLPVVMLSGYAFPIANMPELLQIISNVVPAKWYIIIVKSIMLKGLGFSDVFDELIILTFMTLVFLLISIKRFKVRL</sequence>
<feature type="transmembrane region" description="Helical" evidence="8">
    <location>
        <begin position="282"/>
        <end position="302"/>
    </location>
</feature>
<evidence type="ECO:0000256" key="3">
    <source>
        <dbReference type="ARBA" id="ARBA00022448"/>
    </source>
</evidence>
<evidence type="ECO:0000256" key="5">
    <source>
        <dbReference type="ARBA" id="ARBA00022692"/>
    </source>
</evidence>
<dbReference type="InterPro" id="IPR000412">
    <property type="entry name" value="ABC_2_transport"/>
</dbReference>
<feature type="transmembrane region" description="Helical" evidence="8">
    <location>
        <begin position="20"/>
        <end position="40"/>
    </location>
</feature>
<feature type="domain" description="ABC transmembrane type-2" evidence="9">
    <location>
        <begin position="132"/>
        <end position="366"/>
    </location>
</feature>
<dbReference type="InterPro" id="IPR051449">
    <property type="entry name" value="ABC-2_transporter_component"/>
</dbReference>
<organism evidence="10 11">
    <name type="scientific">Stygiobacter electus</name>
    <dbReference type="NCBI Taxonomy" id="3032292"/>
    <lineage>
        <taxon>Bacteria</taxon>
        <taxon>Pseudomonadati</taxon>
        <taxon>Ignavibacteriota</taxon>
        <taxon>Ignavibacteria</taxon>
        <taxon>Ignavibacteriales</taxon>
        <taxon>Melioribacteraceae</taxon>
        <taxon>Stygiobacter</taxon>
    </lineage>
</organism>
<feature type="transmembrane region" description="Helical" evidence="8">
    <location>
        <begin position="252"/>
        <end position="276"/>
    </location>
</feature>
<name>A0AAE3TBR8_9BACT</name>
<evidence type="ECO:0000313" key="10">
    <source>
        <dbReference type="EMBL" id="MDF1611608.1"/>
    </source>
</evidence>
<dbReference type="PRINTS" id="PR00164">
    <property type="entry name" value="ABC2TRNSPORT"/>
</dbReference>
<dbReference type="Gene3D" id="3.40.1710.10">
    <property type="entry name" value="abc type-2 transporter like domain"/>
    <property type="match status" value="1"/>
</dbReference>
<evidence type="ECO:0000256" key="2">
    <source>
        <dbReference type="ARBA" id="ARBA00007783"/>
    </source>
</evidence>
<protein>
    <recommendedName>
        <fullName evidence="8">Transport permease protein</fullName>
    </recommendedName>
</protein>
<dbReference type="InterPro" id="IPR013525">
    <property type="entry name" value="ABC2_TM"/>
</dbReference>
<feature type="transmembrane region" description="Helical" evidence="8">
    <location>
        <begin position="345"/>
        <end position="363"/>
    </location>
</feature>
<proteinExistence type="inferred from homology"/>
<feature type="transmembrane region" description="Helical" evidence="8">
    <location>
        <begin position="171"/>
        <end position="196"/>
    </location>
</feature>
<evidence type="ECO:0000259" key="9">
    <source>
        <dbReference type="PROSITE" id="PS51012"/>
    </source>
</evidence>